<protein>
    <submittedName>
        <fullName evidence="1">Uncharacterized protein</fullName>
    </submittedName>
</protein>
<dbReference type="EMBL" id="JAKKPZ010000006">
    <property type="protein sequence ID" value="KAI1720403.1"/>
    <property type="molecule type" value="Genomic_DNA"/>
</dbReference>
<name>A0AAD4R9Z1_9BILA</name>
<organism evidence="1 2">
    <name type="scientific">Ditylenchus destructor</name>
    <dbReference type="NCBI Taxonomy" id="166010"/>
    <lineage>
        <taxon>Eukaryota</taxon>
        <taxon>Metazoa</taxon>
        <taxon>Ecdysozoa</taxon>
        <taxon>Nematoda</taxon>
        <taxon>Chromadorea</taxon>
        <taxon>Rhabditida</taxon>
        <taxon>Tylenchina</taxon>
        <taxon>Tylenchomorpha</taxon>
        <taxon>Sphaerularioidea</taxon>
        <taxon>Anguinidae</taxon>
        <taxon>Anguininae</taxon>
        <taxon>Ditylenchus</taxon>
    </lineage>
</organism>
<comment type="caution">
    <text evidence="1">The sequence shown here is derived from an EMBL/GenBank/DDBJ whole genome shotgun (WGS) entry which is preliminary data.</text>
</comment>
<sequence length="92" mass="9924">MDDATAEADLPRHKPKEYVKSAAVLGIIEQKGTYATEWELAGFSFPSLKNVNMRGVQWCLRDSLGHVGLRRKADSAEKTFGSCGTSNAGGHG</sequence>
<gene>
    <name evidence="1" type="ORF">DdX_05792</name>
</gene>
<reference evidence="1" key="1">
    <citation type="submission" date="2022-01" db="EMBL/GenBank/DDBJ databases">
        <title>Genome Sequence Resource for Two Populations of Ditylenchus destructor, the Migratory Endoparasitic Phytonematode.</title>
        <authorList>
            <person name="Zhang H."/>
            <person name="Lin R."/>
            <person name="Xie B."/>
        </authorList>
    </citation>
    <scope>NUCLEOTIDE SEQUENCE</scope>
    <source>
        <strain evidence="1">BazhouSP</strain>
    </source>
</reference>
<evidence type="ECO:0000313" key="1">
    <source>
        <dbReference type="EMBL" id="KAI1720403.1"/>
    </source>
</evidence>
<proteinExistence type="predicted"/>
<accession>A0AAD4R9Z1</accession>
<dbReference type="AlphaFoldDB" id="A0AAD4R9Z1"/>
<keyword evidence="2" id="KW-1185">Reference proteome</keyword>
<dbReference type="Proteomes" id="UP001201812">
    <property type="component" value="Unassembled WGS sequence"/>
</dbReference>
<evidence type="ECO:0000313" key="2">
    <source>
        <dbReference type="Proteomes" id="UP001201812"/>
    </source>
</evidence>